<keyword evidence="3" id="KW-0853">WD repeat</keyword>
<dbReference type="InterPro" id="IPR012953">
    <property type="entry name" value="BOP1_N_dom"/>
</dbReference>
<proteinExistence type="inferred from homology"/>
<evidence type="ECO:0000256" key="2">
    <source>
        <dbReference type="ARBA" id="ARBA00022552"/>
    </source>
</evidence>
<sequence length="769" mass="86481">MDSNKKPKQHLIDMSEGPSSSFFRRIHGVRFFTKGAFSSSDGAELSIPSEFAESVDELSSSSDNGDQGQPLTEPNNIPIDEDTVYNIWGQVVGTRRKDIGPDGSSLDMFLERHKDTNEFFRTVYDPAKGYKKANLTPEEEEMIRNIMVSRPYNDAPGLSRMNIQSTLVNKNIMRTALTSDVVGPKEKYASKAIVRKIEKLREGIERGEIVYDPNRYKVDENRGLVVGNRDLWADVDETEDPSMRIPKGRGEMYMNPTKPKLPGHALSYNPPLEYLNIDGDGTQQKLQSLRQIKTYTNFVKDQFDRCLTLYLNPRQRLRKEENIDSMLPTLPDRSLLTPYPTFCAMTIRTGTRRINGLTFSPKGMFFAVGGRDCILRIFETYSGRQVRAIPVLSTKKLEKKSIDFLNLEINCCKWCPRTDVSIIAVCAGDELIFVDAGICESGNYNEVRERTRSLLNARPEATQPCPHMAWEMHAGVTSGGKSHASGFVTQVSINAYNEGSEDDDAAESARFNEERYQRGHEGQIDADVYTVYTRLNQFVLLRIHHTNLVSFCNWHFQGDYIVTVCTDDKSRAKVTLHQLSKWHSLSPFNRLKSKIIGAHFRTRKSELVVVSERSSRIYNLLTGDKLSTLYPGVKQVTASAMGHGDNFITGSADSQCALFANAAGPEPTAKLCYHTSTIRNIDVHSCGGLVATCSDDGIVQVSRIVDASLVKMHPRQFDEKLYNKMIPCTVLNRRRQSADGSVGISRVTWHPTQPWLLCSGTDGVLRLFK</sequence>
<reference evidence="9 10" key="1">
    <citation type="journal article" date="2015" name="Mol. Biochem. Parasitol.">
        <title>Identification of polymorphic genes for use in assemblage B genotyping assays through comparative genomics of multiple assemblage B Giardia duodenalis isolates.</title>
        <authorList>
            <person name="Wielinga C."/>
            <person name="Thompson R.C."/>
            <person name="Monis P."/>
            <person name="Ryan U."/>
        </authorList>
    </citation>
    <scope>NUCLEOTIDE SEQUENCE [LARGE SCALE GENOMIC DNA]</scope>
    <source>
        <strain evidence="9 10">BAH15c1</strain>
    </source>
</reference>
<feature type="region of interest" description="Disordered" evidence="7">
    <location>
        <begin position="51"/>
        <end position="79"/>
    </location>
</feature>
<dbReference type="OrthoDB" id="5571054at2759"/>
<evidence type="ECO:0000256" key="5">
    <source>
        <dbReference type="ARBA" id="ARBA00023242"/>
    </source>
</evidence>
<dbReference type="InterPro" id="IPR015943">
    <property type="entry name" value="WD40/YVTN_repeat-like_dom_sf"/>
</dbReference>
<dbReference type="InterPro" id="IPR001680">
    <property type="entry name" value="WD40_rpt"/>
</dbReference>
<comment type="similarity">
    <text evidence="6">Belongs to the WD repeat BOP1/ERB1 family.</text>
</comment>
<dbReference type="InterPro" id="IPR024977">
    <property type="entry name" value="Apc4-like_WD40_dom"/>
</dbReference>
<protein>
    <recommendedName>
        <fullName evidence="6">Ribosome biogenesis protein BOP1 homolog</fullName>
    </recommendedName>
</protein>
<evidence type="ECO:0000256" key="4">
    <source>
        <dbReference type="ARBA" id="ARBA00022737"/>
    </source>
</evidence>
<dbReference type="PANTHER" id="PTHR17605">
    <property type="entry name" value="RIBOSOME BIOGENESIS PROTEIN BOP1 BLOCK OF PROLIFERATION 1 PROTEIN"/>
    <property type="match status" value="1"/>
</dbReference>
<evidence type="ECO:0000259" key="8">
    <source>
        <dbReference type="SMART" id="SM01035"/>
    </source>
</evidence>
<keyword evidence="2 6" id="KW-0698">rRNA processing</keyword>
<organism evidence="9 10">
    <name type="scientific">Giardia duodenalis assemblage B</name>
    <dbReference type="NCBI Taxonomy" id="1394984"/>
    <lineage>
        <taxon>Eukaryota</taxon>
        <taxon>Metamonada</taxon>
        <taxon>Diplomonadida</taxon>
        <taxon>Hexamitidae</taxon>
        <taxon>Giardiinae</taxon>
        <taxon>Giardia</taxon>
    </lineage>
</organism>
<dbReference type="Pfam" id="PF12894">
    <property type="entry name" value="ANAPC4_WD40"/>
    <property type="match status" value="1"/>
</dbReference>
<dbReference type="SMART" id="SM00320">
    <property type="entry name" value="WD40"/>
    <property type="match status" value="6"/>
</dbReference>
<feature type="compositionally biased region" description="Polar residues" evidence="7">
    <location>
        <begin position="57"/>
        <end position="75"/>
    </location>
</feature>
<dbReference type="Pfam" id="PF08145">
    <property type="entry name" value="BOP1NT"/>
    <property type="match status" value="1"/>
</dbReference>
<dbReference type="HAMAP" id="MF_03027">
    <property type="entry name" value="BOP1"/>
    <property type="match status" value="1"/>
</dbReference>
<comment type="caution">
    <text evidence="9">The sequence shown here is derived from an EMBL/GenBank/DDBJ whole genome shotgun (WGS) entry which is preliminary data.</text>
</comment>
<dbReference type="SMART" id="SM01035">
    <property type="entry name" value="BOP1NT"/>
    <property type="match status" value="1"/>
</dbReference>
<evidence type="ECO:0000313" key="10">
    <source>
        <dbReference type="Proteomes" id="UP000070089"/>
    </source>
</evidence>
<dbReference type="Proteomes" id="UP000070089">
    <property type="component" value="Unassembled WGS sequence"/>
</dbReference>
<dbReference type="GO" id="GO:0000463">
    <property type="term" value="P:maturation of LSU-rRNA from tricistronic rRNA transcript (SSU-rRNA, 5.8S rRNA, LSU-rRNA)"/>
    <property type="evidence" value="ECO:0007669"/>
    <property type="project" value="UniProtKB-UniRule"/>
</dbReference>
<dbReference type="PANTHER" id="PTHR17605:SF0">
    <property type="entry name" value="RIBOSOME BIOGENESIS PROTEIN BOP1"/>
    <property type="match status" value="1"/>
</dbReference>
<evidence type="ECO:0000313" key="9">
    <source>
        <dbReference type="EMBL" id="KWX12262.1"/>
    </source>
</evidence>
<keyword evidence="4" id="KW-0677">Repeat</keyword>
<evidence type="ECO:0000256" key="6">
    <source>
        <dbReference type="HAMAP-Rule" id="MF_03027"/>
    </source>
</evidence>
<dbReference type="VEuPathDB" id="GiardiaDB:QR46_3767"/>
<dbReference type="Gene3D" id="2.130.10.10">
    <property type="entry name" value="YVTN repeat-like/Quinoprotein amine dehydrogenase"/>
    <property type="match status" value="1"/>
</dbReference>
<accession>A0A132NRB6</accession>
<evidence type="ECO:0000256" key="7">
    <source>
        <dbReference type="SAM" id="MobiDB-lite"/>
    </source>
</evidence>
<dbReference type="GO" id="GO:0030687">
    <property type="term" value="C:preribosome, large subunit precursor"/>
    <property type="evidence" value="ECO:0007669"/>
    <property type="project" value="UniProtKB-UniRule"/>
</dbReference>
<gene>
    <name evidence="9" type="ORF">QR46_3767</name>
</gene>
<keyword evidence="5 6" id="KW-0539">Nucleus</keyword>
<dbReference type="Pfam" id="PF00400">
    <property type="entry name" value="WD40"/>
    <property type="match status" value="2"/>
</dbReference>
<evidence type="ECO:0000256" key="1">
    <source>
        <dbReference type="ARBA" id="ARBA00022517"/>
    </source>
</evidence>
<dbReference type="SUPFAM" id="SSF50978">
    <property type="entry name" value="WD40 repeat-like"/>
    <property type="match status" value="1"/>
</dbReference>
<dbReference type="GO" id="GO:0000466">
    <property type="term" value="P:maturation of 5.8S rRNA from tricistronic rRNA transcript (SSU-rRNA, 5.8S rRNA, LSU-rRNA)"/>
    <property type="evidence" value="ECO:0007669"/>
    <property type="project" value="UniProtKB-UniRule"/>
</dbReference>
<feature type="domain" description="BOP1 N-terminal" evidence="8">
    <location>
        <begin position="85"/>
        <end position="340"/>
    </location>
</feature>
<dbReference type="GO" id="GO:0005654">
    <property type="term" value="C:nucleoplasm"/>
    <property type="evidence" value="ECO:0007669"/>
    <property type="project" value="UniProtKB-SubCell"/>
</dbReference>
<comment type="function">
    <text evidence="6">Required for maturation of ribosomal RNAs and formation of the large ribosomal subunit.</text>
</comment>
<dbReference type="GO" id="GO:0043021">
    <property type="term" value="F:ribonucleoprotein complex binding"/>
    <property type="evidence" value="ECO:0007669"/>
    <property type="project" value="UniProtKB-UniRule"/>
</dbReference>
<keyword evidence="1 6" id="KW-0690">Ribosome biogenesis</keyword>
<name>A0A132NRB6_GIAIN</name>
<dbReference type="InterPro" id="IPR028598">
    <property type="entry name" value="BOP1/Erb1"/>
</dbReference>
<dbReference type="InterPro" id="IPR036322">
    <property type="entry name" value="WD40_repeat_dom_sf"/>
</dbReference>
<comment type="subcellular location">
    <subcellularLocation>
        <location evidence="6">Nucleus</location>
        <location evidence="6">Nucleolus</location>
    </subcellularLocation>
    <subcellularLocation>
        <location evidence="6">Nucleus</location>
        <location evidence="6">Nucleoplasm</location>
    </subcellularLocation>
</comment>
<dbReference type="GO" id="GO:0070545">
    <property type="term" value="C:PeBoW complex"/>
    <property type="evidence" value="ECO:0007669"/>
    <property type="project" value="TreeGrafter"/>
</dbReference>
<evidence type="ECO:0000256" key="3">
    <source>
        <dbReference type="ARBA" id="ARBA00022574"/>
    </source>
</evidence>
<dbReference type="AlphaFoldDB" id="A0A132NRB6"/>
<dbReference type="EMBL" id="JXTI01000127">
    <property type="protein sequence ID" value="KWX12262.1"/>
    <property type="molecule type" value="Genomic_DNA"/>
</dbReference>